<evidence type="ECO:0000313" key="2">
    <source>
        <dbReference type="EMBL" id="OIW34584.1"/>
    </source>
</evidence>
<evidence type="ECO:0000256" key="1">
    <source>
        <dbReference type="SAM" id="MobiDB-lite"/>
    </source>
</evidence>
<dbReference type="Proteomes" id="UP000182658">
    <property type="component" value="Unassembled WGS sequence"/>
</dbReference>
<dbReference type="EMBL" id="KV875093">
    <property type="protein sequence ID" value="OIW34584.1"/>
    <property type="molecule type" value="Genomic_DNA"/>
</dbReference>
<sequence>MNPPRKRQGAVYANSLDGESAHDDSGSETAETGTTVPRVQKKESKHVKIMKNLYGGGGGSISVSFGDDETIYDFPKTLLTKNFLYFRLALGTQSGEAKYAEGENQKVHFEDIDVKTFATLHKWVAIAADYLGLDHYQELEVFLNQGLALSILTDRRVLTQRVLDLVTSHEAFKSQLFRNTVVKAGVRPALQEHMLGLEDKKAGSSPGYGQKDGYEAWDAVLKHCRRLRARKRNIEYAADVLREITATLMAGGKRGQRLGGLENGALLYRDPLRDVYEEEPYSTGDVDHDFTM</sequence>
<dbReference type="InParanoid" id="A0A1J7JWX8"/>
<dbReference type="AlphaFoldDB" id="A0A1J7JWX8"/>
<feature type="region of interest" description="Disordered" evidence="1">
    <location>
        <begin position="1"/>
        <end position="41"/>
    </location>
</feature>
<gene>
    <name evidence="2" type="ORF">CONLIGDRAFT_675553</name>
</gene>
<accession>A0A1J7JWX8</accession>
<keyword evidence="3" id="KW-1185">Reference proteome</keyword>
<name>A0A1J7JWX8_9PEZI</name>
<evidence type="ECO:0000313" key="3">
    <source>
        <dbReference type="Proteomes" id="UP000182658"/>
    </source>
</evidence>
<feature type="compositionally biased region" description="Polar residues" evidence="1">
    <location>
        <begin position="27"/>
        <end position="37"/>
    </location>
</feature>
<organism evidence="2 3">
    <name type="scientific">Coniochaeta ligniaria NRRL 30616</name>
    <dbReference type="NCBI Taxonomy" id="1408157"/>
    <lineage>
        <taxon>Eukaryota</taxon>
        <taxon>Fungi</taxon>
        <taxon>Dikarya</taxon>
        <taxon>Ascomycota</taxon>
        <taxon>Pezizomycotina</taxon>
        <taxon>Sordariomycetes</taxon>
        <taxon>Sordariomycetidae</taxon>
        <taxon>Coniochaetales</taxon>
        <taxon>Coniochaetaceae</taxon>
        <taxon>Coniochaeta</taxon>
    </lineage>
</organism>
<protein>
    <recommendedName>
        <fullName evidence="4">BTB domain-containing protein</fullName>
    </recommendedName>
</protein>
<reference evidence="2 3" key="1">
    <citation type="submission" date="2016-10" db="EMBL/GenBank/DDBJ databases">
        <title>Draft genome sequence of Coniochaeta ligniaria NRRL30616, a lignocellulolytic fungus for bioabatement of inhibitors in plant biomass hydrolysates.</title>
        <authorList>
            <consortium name="DOE Joint Genome Institute"/>
            <person name="Jimenez D.J."/>
            <person name="Hector R.E."/>
            <person name="Riley R."/>
            <person name="Sun H."/>
            <person name="Grigoriev I.V."/>
            <person name="Van Elsas J.D."/>
            <person name="Nichols N.N."/>
        </authorList>
    </citation>
    <scope>NUCLEOTIDE SEQUENCE [LARGE SCALE GENOMIC DNA]</scope>
    <source>
        <strain evidence="2 3">NRRL 30616</strain>
    </source>
</reference>
<evidence type="ECO:0008006" key="4">
    <source>
        <dbReference type="Google" id="ProtNLM"/>
    </source>
</evidence>
<proteinExistence type="predicted"/>